<dbReference type="EMBL" id="JADKPV010000006">
    <property type="protein sequence ID" value="MBF4501946.1"/>
    <property type="molecule type" value="Genomic_DNA"/>
</dbReference>
<reference evidence="1" key="1">
    <citation type="submission" date="2020-11" db="EMBL/GenBank/DDBJ databases">
        <title>Multidrug resistant novel bacterium Savagea serpentis sp. nov., isolated from the scats of a vine snake (Ahaetulla nasuta).</title>
        <authorList>
            <person name="Venkata Ramana V."/>
            <person name="Vikas Patil S."/>
            <person name="Yogita Lugani V."/>
        </authorList>
    </citation>
    <scope>NUCLEOTIDE SEQUENCE</scope>
    <source>
        <strain evidence="1">SN6</strain>
    </source>
</reference>
<proteinExistence type="predicted"/>
<gene>
    <name evidence="1" type="ORF">IRY55_11275</name>
</gene>
<sequence>MSVCARDLPFTMDLERLYWVDECEDNVDDLCLHGDVVIRIRDVVVKETTTVSAAGLRLLRSLFHDHVAGVGEQLFPCCGHTMLADPQGETVEILGCEEGLDWSVHHDGESVTITTDEGVRVTCAYADYEAEVLRFANAVEAFYAEAKERVLPDDPVERAGYEAFWKEWRSCKRECVK</sequence>
<comment type="caution">
    <text evidence="1">The sequence shown here is derived from an EMBL/GenBank/DDBJ whole genome shotgun (WGS) entry which is preliminary data.</text>
</comment>
<evidence type="ECO:0000313" key="1">
    <source>
        <dbReference type="EMBL" id="MBF4501946.1"/>
    </source>
</evidence>
<keyword evidence="2" id="KW-1185">Reference proteome</keyword>
<dbReference type="RefSeq" id="WP_194563426.1">
    <property type="nucleotide sequence ID" value="NZ_JADKPV010000006.1"/>
</dbReference>
<name>A0A8J7G7Y4_9BACL</name>
<organism evidence="1 2">
    <name type="scientific">Savagea serpentis</name>
    <dbReference type="NCBI Taxonomy" id="2785297"/>
    <lineage>
        <taxon>Bacteria</taxon>
        <taxon>Bacillati</taxon>
        <taxon>Bacillota</taxon>
        <taxon>Bacilli</taxon>
        <taxon>Bacillales</taxon>
        <taxon>Caryophanaceae</taxon>
        <taxon>Savagea</taxon>
    </lineage>
</organism>
<dbReference type="AlphaFoldDB" id="A0A8J7G7Y4"/>
<protein>
    <submittedName>
        <fullName evidence="1">Uncharacterized protein</fullName>
    </submittedName>
</protein>
<dbReference type="Proteomes" id="UP000622653">
    <property type="component" value="Unassembled WGS sequence"/>
</dbReference>
<evidence type="ECO:0000313" key="2">
    <source>
        <dbReference type="Proteomes" id="UP000622653"/>
    </source>
</evidence>
<accession>A0A8J7G7Y4</accession>